<dbReference type="EMBL" id="KI630206">
    <property type="protein sequence ID" value="EYU44900.1"/>
    <property type="molecule type" value="Genomic_DNA"/>
</dbReference>
<dbReference type="InterPro" id="IPR032675">
    <property type="entry name" value="LRR_dom_sf"/>
</dbReference>
<keyword evidence="3" id="KW-1185">Reference proteome</keyword>
<dbReference type="InterPro" id="IPR055411">
    <property type="entry name" value="LRR_FXL15/At3g58940/PEG3-like"/>
</dbReference>
<dbReference type="Proteomes" id="UP000030748">
    <property type="component" value="Unassembled WGS sequence"/>
</dbReference>
<dbReference type="InterPro" id="IPR050232">
    <property type="entry name" value="FBL13/AtMIF1-like"/>
</dbReference>
<evidence type="ECO:0000313" key="3">
    <source>
        <dbReference type="Proteomes" id="UP000030748"/>
    </source>
</evidence>
<dbReference type="Gene3D" id="1.20.1280.50">
    <property type="match status" value="1"/>
</dbReference>
<feature type="domain" description="F-box" evidence="1">
    <location>
        <begin position="13"/>
        <end position="49"/>
    </location>
</feature>
<evidence type="ECO:0000259" key="1">
    <source>
        <dbReference type="PROSITE" id="PS50181"/>
    </source>
</evidence>
<dbReference type="SUPFAM" id="SSF81383">
    <property type="entry name" value="F-box domain"/>
    <property type="match status" value="1"/>
</dbReference>
<dbReference type="PANTHER" id="PTHR31900">
    <property type="entry name" value="F-BOX/RNI SUPERFAMILY PROTEIN-RELATED"/>
    <property type="match status" value="1"/>
</dbReference>
<dbReference type="InterPro" id="IPR036047">
    <property type="entry name" value="F-box-like_dom_sf"/>
</dbReference>
<sequence length="305" mass="35841">MERTEEHTRRRSIDRLSDLPDAILCHILSFLPTQKSISTSVLARRWRYLWAYVPTLDFRHENQEIIERVMILHKVQTISTFRLFHYSDCSNYRLETWITFAIARNVQKLQLLFHLTKSALPRCLFTCKTLVDLRLNYFGIIPMSCPVCLPRLKILHLICVQYEADEALPRLLASCPVLEELEIESCMDSFSSKISSPTIKRLTLSFPAPDRSNNCYTLEINTPALVYLRLVAGVHDHIKSGALTSLIEADIHFYKVHKQRGFDRFRYVPEFINRLCSVKFLKLNLAYYKKNCFSHLYFQFMFSIM</sequence>
<accession>A0A022S0X7</accession>
<dbReference type="Gene3D" id="3.80.10.10">
    <property type="entry name" value="Ribonuclease Inhibitor"/>
    <property type="match status" value="1"/>
</dbReference>
<dbReference type="eggNOG" id="ENOG502RYTW">
    <property type="taxonomic scope" value="Eukaryota"/>
</dbReference>
<dbReference type="SUPFAM" id="SSF52047">
    <property type="entry name" value="RNI-like"/>
    <property type="match status" value="1"/>
</dbReference>
<dbReference type="PROSITE" id="PS50181">
    <property type="entry name" value="FBOX"/>
    <property type="match status" value="1"/>
</dbReference>
<dbReference type="InterPro" id="IPR001810">
    <property type="entry name" value="F-box_dom"/>
</dbReference>
<evidence type="ECO:0000313" key="2">
    <source>
        <dbReference type="EMBL" id="EYU44900.1"/>
    </source>
</evidence>
<proteinExistence type="predicted"/>
<dbReference type="InterPro" id="IPR053781">
    <property type="entry name" value="F-box_AtFBL13-like"/>
</dbReference>
<dbReference type="PANTHER" id="PTHR31900:SF34">
    <property type="entry name" value="EMB|CAB62440.1-RELATED"/>
    <property type="match status" value="1"/>
</dbReference>
<dbReference type="AlphaFoldDB" id="A0A022S0X7"/>
<dbReference type="Pfam" id="PF24758">
    <property type="entry name" value="LRR_At5g56370"/>
    <property type="match status" value="1"/>
</dbReference>
<name>A0A022S0X7_ERYGU</name>
<dbReference type="Pfam" id="PF00646">
    <property type="entry name" value="F-box"/>
    <property type="match status" value="1"/>
</dbReference>
<gene>
    <name evidence="2" type="ORF">MIMGU_mgv1a022272mg</name>
</gene>
<dbReference type="STRING" id="4155.A0A022S0X7"/>
<organism evidence="2 3">
    <name type="scientific">Erythranthe guttata</name>
    <name type="common">Yellow monkey flower</name>
    <name type="synonym">Mimulus guttatus</name>
    <dbReference type="NCBI Taxonomy" id="4155"/>
    <lineage>
        <taxon>Eukaryota</taxon>
        <taxon>Viridiplantae</taxon>
        <taxon>Streptophyta</taxon>
        <taxon>Embryophyta</taxon>
        <taxon>Tracheophyta</taxon>
        <taxon>Spermatophyta</taxon>
        <taxon>Magnoliopsida</taxon>
        <taxon>eudicotyledons</taxon>
        <taxon>Gunneridae</taxon>
        <taxon>Pentapetalae</taxon>
        <taxon>asterids</taxon>
        <taxon>lamiids</taxon>
        <taxon>Lamiales</taxon>
        <taxon>Phrymaceae</taxon>
        <taxon>Erythranthe</taxon>
    </lineage>
</organism>
<dbReference type="CDD" id="cd22160">
    <property type="entry name" value="F-box_AtFBL13-like"/>
    <property type="match status" value="1"/>
</dbReference>
<protein>
    <recommendedName>
        <fullName evidence="1">F-box domain-containing protein</fullName>
    </recommendedName>
</protein>
<reference evidence="2 3" key="1">
    <citation type="journal article" date="2013" name="Proc. Natl. Acad. Sci. U.S.A.">
        <title>Fine-scale variation in meiotic recombination in Mimulus inferred from population shotgun sequencing.</title>
        <authorList>
            <person name="Hellsten U."/>
            <person name="Wright K.M."/>
            <person name="Jenkins J."/>
            <person name="Shu S."/>
            <person name="Yuan Y."/>
            <person name="Wessler S.R."/>
            <person name="Schmutz J."/>
            <person name="Willis J.H."/>
            <person name="Rokhsar D.S."/>
        </authorList>
    </citation>
    <scope>NUCLEOTIDE SEQUENCE [LARGE SCALE GENOMIC DNA]</scope>
    <source>
        <strain evidence="3">cv. DUN x IM62</strain>
    </source>
</reference>